<keyword evidence="1" id="KW-0732">Signal</keyword>
<reference evidence="2 3" key="1">
    <citation type="journal article" date="2018" name="Syst. Appl. Microbiol.">
        <title>Agrobacterium rosae sp. nov., isolated from galls on different agricultural crops.</title>
        <authorList>
            <person name="Kuzmanovic N."/>
            <person name="Pulawska J."/>
            <person name="Smalla K."/>
            <person name="Nesme X."/>
        </authorList>
    </citation>
    <scope>NUCLEOTIDE SEQUENCE [LARGE SCALE GENOMIC DNA]</scope>
    <source>
        <strain evidence="2 3">NCPPB 1650</strain>
    </source>
</reference>
<protein>
    <recommendedName>
        <fullName evidence="4">O-spanin</fullName>
    </recommendedName>
</protein>
<comment type="caution">
    <text evidence="2">The sequence shown here is derived from an EMBL/GenBank/DDBJ whole genome shotgun (WGS) entry which is preliminary data.</text>
</comment>
<evidence type="ECO:0000313" key="2">
    <source>
        <dbReference type="EMBL" id="POO54410.1"/>
    </source>
</evidence>
<dbReference type="EMBL" id="NXEJ01000001">
    <property type="protein sequence ID" value="POO54410.1"/>
    <property type="molecule type" value="Genomic_DNA"/>
</dbReference>
<gene>
    <name evidence="2" type="ORF">CPJ18_02640</name>
</gene>
<dbReference type="Proteomes" id="UP000237447">
    <property type="component" value="Unassembled WGS sequence"/>
</dbReference>
<dbReference type="AlphaFoldDB" id="A0AAE5S2F3"/>
<sequence>MKSKIWMMLALMMLLASGCATSGSYCDIAKAVRPSVADSLSIETKRQILAENEKLQKLCGVKP</sequence>
<evidence type="ECO:0000313" key="3">
    <source>
        <dbReference type="Proteomes" id="UP000237447"/>
    </source>
</evidence>
<feature type="signal peptide" evidence="1">
    <location>
        <begin position="1"/>
        <end position="22"/>
    </location>
</feature>
<organism evidence="2 3">
    <name type="scientific">Agrobacterium rosae</name>
    <dbReference type="NCBI Taxonomy" id="1972867"/>
    <lineage>
        <taxon>Bacteria</taxon>
        <taxon>Pseudomonadati</taxon>
        <taxon>Pseudomonadota</taxon>
        <taxon>Alphaproteobacteria</taxon>
        <taxon>Hyphomicrobiales</taxon>
        <taxon>Rhizobiaceae</taxon>
        <taxon>Rhizobium/Agrobacterium group</taxon>
        <taxon>Agrobacterium</taxon>
    </lineage>
</organism>
<name>A0AAE5S2F3_9HYPH</name>
<evidence type="ECO:0008006" key="4">
    <source>
        <dbReference type="Google" id="ProtNLM"/>
    </source>
</evidence>
<feature type="chain" id="PRO_5042270435" description="O-spanin" evidence="1">
    <location>
        <begin position="23"/>
        <end position="63"/>
    </location>
</feature>
<proteinExistence type="predicted"/>
<dbReference type="PROSITE" id="PS51257">
    <property type="entry name" value="PROKAR_LIPOPROTEIN"/>
    <property type="match status" value="1"/>
</dbReference>
<accession>A0AAE5S2F3</accession>
<evidence type="ECO:0000256" key="1">
    <source>
        <dbReference type="SAM" id="SignalP"/>
    </source>
</evidence>